<reference evidence="8 9" key="1">
    <citation type="journal article" date="2019" name="Plant Biotechnol. J.">
        <title>The red bayberry genome and genetic basis of sex determination.</title>
        <authorList>
            <person name="Jia H.M."/>
            <person name="Jia H.J."/>
            <person name="Cai Q.L."/>
            <person name="Wang Y."/>
            <person name="Zhao H.B."/>
            <person name="Yang W.F."/>
            <person name="Wang G.Y."/>
            <person name="Li Y.H."/>
            <person name="Zhan D.L."/>
            <person name="Shen Y.T."/>
            <person name="Niu Q.F."/>
            <person name="Chang L."/>
            <person name="Qiu J."/>
            <person name="Zhao L."/>
            <person name="Xie H.B."/>
            <person name="Fu W.Y."/>
            <person name="Jin J."/>
            <person name="Li X.W."/>
            <person name="Jiao Y."/>
            <person name="Zhou C.C."/>
            <person name="Tu T."/>
            <person name="Chai C.Y."/>
            <person name="Gao J.L."/>
            <person name="Fan L.J."/>
            <person name="van de Weg E."/>
            <person name="Wang J.Y."/>
            <person name="Gao Z.S."/>
        </authorList>
    </citation>
    <scope>NUCLEOTIDE SEQUENCE [LARGE SCALE GENOMIC DNA]</scope>
    <source>
        <tissue evidence="8">Leaves</tissue>
    </source>
</reference>
<gene>
    <name evidence="8" type="ORF">CJ030_MR0G007853</name>
</gene>
<dbReference type="PANTHER" id="PTHR36766">
    <property type="entry name" value="PLANT BROAD-SPECTRUM MILDEW RESISTANCE PROTEIN RPW8"/>
    <property type="match status" value="1"/>
</dbReference>
<dbReference type="Gene3D" id="3.40.50.300">
    <property type="entry name" value="P-loop containing nucleotide triphosphate hydrolases"/>
    <property type="match status" value="1"/>
</dbReference>
<evidence type="ECO:0000259" key="6">
    <source>
        <dbReference type="Pfam" id="PF00931"/>
    </source>
</evidence>
<dbReference type="Gene3D" id="1.10.8.430">
    <property type="entry name" value="Helical domain of apoptotic protease-activating factors"/>
    <property type="match status" value="1"/>
</dbReference>
<dbReference type="AlphaFoldDB" id="A0A6A1UJP6"/>
<dbReference type="Pfam" id="PF00931">
    <property type="entry name" value="NB-ARC"/>
    <property type="match status" value="2"/>
</dbReference>
<feature type="domain" description="Disease resistance N-terminal" evidence="7">
    <location>
        <begin position="102"/>
        <end position="160"/>
    </location>
</feature>
<dbReference type="InterPro" id="IPR027417">
    <property type="entry name" value="P-loop_NTPase"/>
</dbReference>
<dbReference type="Proteomes" id="UP000516437">
    <property type="component" value="Unassembled WGS sequence"/>
</dbReference>
<organism evidence="8 9">
    <name type="scientific">Morella rubra</name>
    <name type="common">Chinese bayberry</name>
    <dbReference type="NCBI Taxonomy" id="262757"/>
    <lineage>
        <taxon>Eukaryota</taxon>
        <taxon>Viridiplantae</taxon>
        <taxon>Streptophyta</taxon>
        <taxon>Embryophyta</taxon>
        <taxon>Tracheophyta</taxon>
        <taxon>Spermatophyta</taxon>
        <taxon>Magnoliopsida</taxon>
        <taxon>eudicotyledons</taxon>
        <taxon>Gunneridae</taxon>
        <taxon>Pentapetalae</taxon>
        <taxon>rosids</taxon>
        <taxon>fabids</taxon>
        <taxon>Fagales</taxon>
        <taxon>Myricaceae</taxon>
        <taxon>Morella</taxon>
    </lineage>
</organism>
<keyword evidence="2" id="KW-0547">Nucleotide-binding</keyword>
<feature type="domain" description="NB-ARC" evidence="6">
    <location>
        <begin position="251"/>
        <end position="301"/>
    </location>
</feature>
<name>A0A6A1UJP6_9ROSI</name>
<dbReference type="OrthoDB" id="6161812at2759"/>
<dbReference type="Pfam" id="PF18052">
    <property type="entry name" value="Rx_N"/>
    <property type="match status" value="1"/>
</dbReference>
<dbReference type="GO" id="GO:0006952">
    <property type="term" value="P:defense response"/>
    <property type="evidence" value="ECO:0007669"/>
    <property type="project" value="UniProtKB-KW"/>
</dbReference>
<dbReference type="GO" id="GO:0043531">
    <property type="term" value="F:ADP binding"/>
    <property type="evidence" value="ECO:0007669"/>
    <property type="project" value="InterPro"/>
</dbReference>
<evidence type="ECO:0000256" key="5">
    <source>
        <dbReference type="SAM" id="MobiDB-lite"/>
    </source>
</evidence>
<keyword evidence="1" id="KW-0677">Repeat</keyword>
<evidence type="ECO:0000259" key="7">
    <source>
        <dbReference type="Pfam" id="PF18052"/>
    </source>
</evidence>
<evidence type="ECO:0000256" key="2">
    <source>
        <dbReference type="ARBA" id="ARBA00022741"/>
    </source>
</evidence>
<evidence type="ECO:0000313" key="8">
    <source>
        <dbReference type="EMBL" id="KAB1200208.1"/>
    </source>
</evidence>
<accession>A0A6A1UJP6</accession>
<keyword evidence="4" id="KW-0067">ATP-binding</keyword>
<evidence type="ECO:0000256" key="1">
    <source>
        <dbReference type="ARBA" id="ARBA00022737"/>
    </source>
</evidence>
<dbReference type="GO" id="GO:0005524">
    <property type="term" value="F:ATP binding"/>
    <property type="evidence" value="ECO:0007669"/>
    <property type="project" value="UniProtKB-KW"/>
</dbReference>
<dbReference type="InterPro" id="IPR042197">
    <property type="entry name" value="Apaf_helical"/>
</dbReference>
<feature type="compositionally biased region" description="Polar residues" evidence="5">
    <location>
        <begin position="219"/>
        <end position="228"/>
    </location>
</feature>
<evidence type="ECO:0000256" key="3">
    <source>
        <dbReference type="ARBA" id="ARBA00022821"/>
    </source>
</evidence>
<dbReference type="InterPro" id="IPR041118">
    <property type="entry name" value="Rx_N"/>
</dbReference>
<evidence type="ECO:0000256" key="4">
    <source>
        <dbReference type="ARBA" id="ARBA00022840"/>
    </source>
</evidence>
<dbReference type="PANTHER" id="PTHR36766:SF70">
    <property type="entry name" value="DISEASE RESISTANCE PROTEIN RGA4"/>
    <property type="match status" value="1"/>
</dbReference>
<dbReference type="SUPFAM" id="SSF52540">
    <property type="entry name" value="P-loop containing nucleoside triphosphate hydrolases"/>
    <property type="match status" value="1"/>
</dbReference>
<comment type="caution">
    <text evidence="8">The sequence shown here is derived from an EMBL/GenBank/DDBJ whole genome shotgun (WGS) entry which is preliminary data.</text>
</comment>
<feature type="domain" description="NB-ARC" evidence="6">
    <location>
        <begin position="311"/>
        <end position="355"/>
    </location>
</feature>
<sequence length="426" mass="48642">MQDHFDLDYTRQEDVRTVVETMMTARRTHHNWMHAYFKKFPSKEAALLKPHPDTTEEQWKELCDLFTNEAFMKRSEQNKKNRSKLTVNHAAGSRSFQRTRACMKLKIAVLSVNAVLEDAEEKQLTKPFVKDWIDELKDALYDADDILDGIATEARRSKLEADFPTTMGKVRISISTFLDRFINEVEPKMKGVVNRVDNLAKQKDLMGLQEIAGRRQSKRSPTTPSIEESGTFGRHDDKKATIDLLLSDDASHDKKSVIAIVGMGGVGKTTLAQLVYSDSRVKQHFDHEVWFSISEEFMVSKEFLNKLLQYGVQGSKVLITTRNDTVPRAMHAIATHRVEQLSDDDCWLLFAKQAFGEVCSDSHEELEVIGRQIIKKCKGLPLAIKAIGALLWSELDVDEWNKILDSDLWDLPINETNILIVYAELN</sequence>
<proteinExistence type="predicted"/>
<evidence type="ECO:0000313" key="9">
    <source>
        <dbReference type="Proteomes" id="UP000516437"/>
    </source>
</evidence>
<keyword evidence="3" id="KW-0611">Plant defense</keyword>
<dbReference type="InterPro" id="IPR002182">
    <property type="entry name" value="NB-ARC"/>
</dbReference>
<dbReference type="EMBL" id="RXIC02000199">
    <property type="protein sequence ID" value="KAB1200208.1"/>
    <property type="molecule type" value="Genomic_DNA"/>
</dbReference>
<keyword evidence="9" id="KW-1185">Reference proteome</keyword>
<feature type="region of interest" description="Disordered" evidence="5">
    <location>
        <begin position="213"/>
        <end position="234"/>
    </location>
</feature>
<dbReference type="Gene3D" id="1.20.5.4130">
    <property type="match status" value="1"/>
</dbReference>
<protein>
    <submittedName>
        <fullName evidence="8">Putative disease resistance RPP13-like protein 1</fullName>
    </submittedName>
</protein>